<dbReference type="EMBL" id="MU004238">
    <property type="protein sequence ID" value="KAF2666536.1"/>
    <property type="molecule type" value="Genomic_DNA"/>
</dbReference>
<dbReference type="Proteomes" id="UP000799302">
    <property type="component" value="Unassembled WGS sequence"/>
</dbReference>
<keyword evidence="2" id="KW-1185">Reference proteome</keyword>
<reference evidence="1" key="1">
    <citation type="journal article" date="2020" name="Stud. Mycol.">
        <title>101 Dothideomycetes genomes: a test case for predicting lifestyles and emergence of pathogens.</title>
        <authorList>
            <person name="Haridas S."/>
            <person name="Albert R."/>
            <person name="Binder M."/>
            <person name="Bloem J."/>
            <person name="Labutti K."/>
            <person name="Salamov A."/>
            <person name="Andreopoulos B."/>
            <person name="Baker S."/>
            <person name="Barry K."/>
            <person name="Bills G."/>
            <person name="Bluhm B."/>
            <person name="Cannon C."/>
            <person name="Castanera R."/>
            <person name="Culley D."/>
            <person name="Daum C."/>
            <person name="Ezra D."/>
            <person name="Gonzalez J."/>
            <person name="Henrissat B."/>
            <person name="Kuo A."/>
            <person name="Liang C."/>
            <person name="Lipzen A."/>
            <person name="Lutzoni F."/>
            <person name="Magnuson J."/>
            <person name="Mondo S."/>
            <person name="Nolan M."/>
            <person name="Ohm R."/>
            <person name="Pangilinan J."/>
            <person name="Park H.-J."/>
            <person name="Ramirez L."/>
            <person name="Alfaro M."/>
            <person name="Sun H."/>
            <person name="Tritt A."/>
            <person name="Yoshinaga Y."/>
            <person name="Zwiers L.-H."/>
            <person name="Turgeon B."/>
            <person name="Goodwin S."/>
            <person name="Spatafora J."/>
            <person name="Crous P."/>
            <person name="Grigoriev I."/>
        </authorList>
    </citation>
    <scope>NUCLEOTIDE SEQUENCE</scope>
    <source>
        <strain evidence="1">CBS 115976</strain>
    </source>
</reference>
<protein>
    <submittedName>
        <fullName evidence="1">Uncharacterized protein</fullName>
    </submittedName>
</protein>
<name>A0A6A6U4H1_9PEZI</name>
<evidence type="ECO:0000313" key="2">
    <source>
        <dbReference type="Proteomes" id="UP000799302"/>
    </source>
</evidence>
<accession>A0A6A6U4H1</accession>
<proteinExistence type="predicted"/>
<sequence>MHRCAISRRSKHQVAVDPLSRAQGNHLLVQHRTPCLFNAIGLIPPAYHQSIIQSPWAHPGVLNIHGAQVSYDRSLDLQTEMRDSNNSNSQYPCFIASTAQETEGLRRSWGPDSRISQDISGRTSLALIDAGRSLDVLAHQLWNGGFSLQNESLEVSLVQSPGKSCRILLDLQNRRSNLQFSSDRNAADQCQFSG</sequence>
<gene>
    <name evidence="1" type="ORF">BT63DRAFT_311118</name>
</gene>
<organism evidence="1 2">
    <name type="scientific">Microthyrium microscopicum</name>
    <dbReference type="NCBI Taxonomy" id="703497"/>
    <lineage>
        <taxon>Eukaryota</taxon>
        <taxon>Fungi</taxon>
        <taxon>Dikarya</taxon>
        <taxon>Ascomycota</taxon>
        <taxon>Pezizomycotina</taxon>
        <taxon>Dothideomycetes</taxon>
        <taxon>Dothideomycetes incertae sedis</taxon>
        <taxon>Microthyriales</taxon>
        <taxon>Microthyriaceae</taxon>
        <taxon>Microthyrium</taxon>
    </lineage>
</organism>
<evidence type="ECO:0000313" key="1">
    <source>
        <dbReference type="EMBL" id="KAF2666536.1"/>
    </source>
</evidence>
<dbReference type="AlphaFoldDB" id="A0A6A6U4H1"/>